<dbReference type="EMBL" id="SMBJ01000012">
    <property type="protein sequence ID" value="TCU20691.1"/>
    <property type="molecule type" value="Genomic_DNA"/>
</dbReference>
<evidence type="ECO:0000313" key="2">
    <source>
        <dbReference type="EMBL" id="TCU35068.1"/>
    </source>
</evidence>
<reference evidence="3 4" key="1">
    <citation type="submission" date="2019-03" db="EMBL/GenBank/DDBJ databases">
        <title>Genomic Encyclopedia of Type Strains, Phase IV (KMG-V): Genome sequencing to study the core and pangenomes of soil and plant-associated prokaryotes.</title>
        <authorList>
            <person name="Whitman W."/>
        </authorList>
    </citation>
    <scope>NUCLEOTIDE SEQUENCE [LARGE SCALE GENOMIC DNA]</scope>
    <source>
        <strain evidence="1 4">Gr42</strain>
        <strain evidence="2 3">IE4868</strain>
    </source>
</reference>
<dbReference type="AlphaFoldDB" id="A0A4R3RHD8"/>
<protein>
    <submittedName>
        <fullName evidence="2">Uncharacterized protein</fullName>
    </submittedName>
</protein>
<sequence length="55" mass="6050">MTAAQDDLRTALVVAIEAAANAGSRSWLNSAPLSVRWSSLLRKPPSMVPRSRKWE</sequence>
<gene>
    <name evidence="2" type="ORF">EV129_11063</name>
    <name evidence="1" type="ORF">EV130_11264</name>
</gene>
<name>A0A4R3RHD8_9HYPH</name>
<organism evidence="2 3">
    <name type="scientific">Rhizobium azibense</name>
    <dbReference type="NCBI Taxonomy" id="1136135"/>
    <lineage>
        <taxon>Bacteria</taxon>
        <taxon>Pseudomonadati</taxon>
        <taxon>Pseudomonadota</taxon>
        <taxon>Alphaproteobacteria</taxon>
        <taxon>Hyphomicrobiales</taxon>
        <taxon>Rhizobiaceae</taxon>
        <taxon>Rhizobium/Agrobacterium group</taxon>
        <taxon>Rhizobium</taxon>
    </lineage>
</organism>
<dbReference type="EMBL" id="SMBK01000010">
    <property type="protein sequence ID" value="TCU35068.1"/>
    <property type="molecule type" value="Genomic_DNA"/>
</dbReference>
<evidence type="ECO:0000313" key="4">
    <source>
        <dbReference type="Proteomes" id="UP000295547"/>
    </source>
</evidence>
<dbReference type="RefSeq" id="WP_165918580.1">
    <property type="nucleotide sequence ID" value="NZ_SMBJ01000012.1"/>
</dbReference>
<accession>A0A4R3RHD8</accession>
<comment type="caution">
    <text evidence="2">The sequence shown here is derived from an EMBL/GenBank/DDBJ whole genome shotgun (WGS) entry which is preliminary data.</text>
</comment>
<dbReference type="Proteomes" id="UP000295507">
    <property type="component" value="Unassembled WGS sequence"/>
</dbReference>
<proteinExistence type="predicted"/>
<keyword evidence="4" id="KW-1185">Reference proteome</keyword>
<dbReference type="Proteomes" id="UP000295547">
    <property type="component" value="Unassembled WGS sequence"/>
</dbReference>
<evidence type="ECO:0000313" key="1">
    <source>
        <dbReference type="EMBL" id="TCU20691.1"/>
    </source>
</evidence>
<evidence type="ECO:0000313" key="3">
    <source>
        <dbReference type="Proteomes" id="UP000295507"/>
    </source>
</evidence>